<feature type="compositionally biased region" description="Low complexity" evidence="1">
    <location>
        <begin position="183"/>
        <end position="199"/>
    </location>
</feature>
<evidence type="ECO:0000313" key="2">
    <source>
        <dbReference type="EMBL" id="KAK6497374.1"/>
    </source>
</evidence>
<dbReference type="InterPro" id="IPR029058">
    <property type="entry name" value="AB_hydrolase_fold"/>
</dbReference>
<keyword evidence="3" id="KW-1185">Reference proteome</keyword>
<proteinExistence type="predicted"/>
<dbReference type="EMBL" id="JAVHJL010000009">
    <property type="protein sequence ID" value="KAK6497374.1"/>
    <property type="molecule type" value="Genomic_DNA"/>
</dbReference>
<accession>A0AAV9VV97</accession>
<dbReference type="Proteomes" id="UP001370758">
    <property type="component" value="Unassembled WGS sequence"/>
</dbReference>
<dbReference type="AlphaFoldDB" id="A0AAV9VV97"/>
<feature type="region of interest" description="Disordered" evidence="1">
    <location>
        <begin position="100"/>
        <end position="143"/>
    </location>
</feature>
<comment type="caution">
    <text evidence="2">The sequence shown here is derived from an EMBL/GenBank/DDBJ whole genome shotgun (WGS) entry which is preliminary data.</text>
</comment>
<dbReference type="Gene3D" id="3.40.50.1820">
    <property type="entry name" value="alpha/beta hydrolase"/>
    <property type="match status" value="1"/>
</dbReference>
<sequence length="882" mass="95937">MMSSPTSDNNTQQHKHHQREYHPRQHHHHHHHHHHSRNQHHHHHHQAQKTSSSAIEINKTCNRGNSSDDCEEDALLDNLPRDDVPSILSLSISRSQSTYQNAALSGAHPPLPSPSANLENKEDSLIKDDPSPPKKTFFASQGKSGGLGVLTQTKLFRPRASSLGNADHASKEHGDHDKWVSKLPSFSLPSLQLPQLPSFGSNSKDGMDREKGAPRSKRAGSLLIDSLAKAAAGVSNHFTTNGPTHASNSTCSAPAPRKLQPNLHAVNSLPNTNATQDFAPISNPEATAGSKFDLAPTNGGSLRRSNSDSSSVRRALSRTSSIGSDTRFLDVREQTNARYKAIKDSILPDIKDSFTFNTPALVKKATSGNLAAAAAAATHPLDKLSGDVVIMGGYRGSILKKVKTSPTGQKRIGRTLWIPVKVGFNLQSVDLEVPFDPEAELLMEEKVVATDMLSHLAGVDISRRLIKRLRANPNVRLHVFAYDWRLSPHLNSEKLVLFMANLPCNRASKLEQSGSIGDLWHEDGPFVIAHSLGGLITRHAINRRPDLFKCGGVLYAGVPQRCVNVLGPLRNGDSVAFNKDVLNAQVNFSFRSSFVFLPEDGQVFMDRKTGNLLDFDLYDPAMWQQYNLSPCVSPTNKPAPTGLLSTASGAMATVLREGKDVRDKLSRWTPSSPGLLSDGFPKKQPTRDDGAVQLEGNLVPDTSDAFVSEQRGNEVQEIAATGAGAAAPTMTTSAAANPQSSCTLPLSVTIPYLERTLRETKKFRSELAFQPTLAEQYPPFAVLYSKTTPTVKAARVNGLEGLKTSNYSDLIFGAGDGVVLSREAMLPEGYTCEKRVHCDRGHISLLGDLDAVGQCIEALLEARERNKRRLLRTLGRSTPSSA</sequence>
<organism evidence="2 3">
    <name type="scientific">Arthrobotrys musiformis</name>
    <dbReference type="NCBI Taxonomy" id="47236"/>
    <lineage>
        <taxon>Eukaryota</taxon>
        <taxon>Fungi</taxon>
        <taxon>Dikarya</taxon>
        <taxon>Ascomycota</taxon>
        <taxon>Pezizomycotina</taxon>
        <taxon>Orbiliomycetes</taxon>
        <taxon>Orbiliales</taxon>
        <taxon>Orbiliaceae</taxon>
        <taxon>Arthrobotrys</taxon>
    </lineage>
</organism>
<evidence type="ECO:0000256" key="1">
    <source>
        <dbReference type="SAM" id="MobiDB-lite"/>
    </source>
</evidence>
<feature type="region of interest" description="Disordered" evidence="1">
    <location>
        <begin position="238"/>
        <end position="318"/>
    </location>
</feature>
<feature type="region of interest" description="Disordered" evidence="1">
    <location>
        <begin position="161"/>
        <end position="218"/>
    </location>
</feature>
<feature type="region of interest" description="Disordered" evidence="1">
    <location>
        <begin position="1"/>
        <end position="53"/>
    </location>
</feature>
<protein>
    <recommendedName>
        <fullName evidence="4">AB hydrolase-1 domain-containing protein</fullName>
    </recommendedName>
</protein>
<feature type="compositionally biased region" description="Polar residues" evidence="1">
    <location>
        <begin position="1"/>
        <end position="12"/>
    </location>
</feature>
<feature type="region of interest" description="Disordered" evidence="1">
    <location>
        <begin position="662"/>
        <end position="688"/>
    </location>
</feature>
<feature type="compositionally biased region" description="Basic and acidic residues" evidence="1">
    <location>
        <begin position="168"/>
        <end position="180"/>
    </location>
</feature>
<feature type="compositionally biased region" description="Polar residues" evidence="1">
    <location>
        <begin position="238"/>
        <end position="252"/>
    </location>
</feature>
<feature type="compositionally biased region" description="Low complexity" evidence="1">
    <location>
        <begin position="301"/>
        <end position="318"/>
    </location>
</feature>
<evidence type="ECO:0008006" key="4">
    <source>
        <dbReference type="Google" id="ProtNLM"/>
    </source>
</evidence>
<dbReference type="SUPFAM" id="SSF53474">
    <property type="entry name" value="alpha/beta-Hydrolases"/>
    <property type="match status" value="1"/>
</dbReference>
<gene>
    <name evidence="2" type="ORF">TWF481_011783</name>
</gene>
<feature type="compositionally biased region" description="Basic and acidic residues" evidence="1">
    <location>
        <begin position="119"/>
        <end position="132"/>
    </location>
</feature>
<feature type="compositionally biased region" description="Basic residues" evidence="1">
    <location>
        <begin position="13"/>
        <end position="47"/>
    </location>
</feature>
<reference evidence="2 3" key="1">
    <citation type="submission" date="2023-08" db="EMBL/GenBank/DDBJ databases">
        <authorList>
            <person name="Palmer J.M."/>
        </authorList>
    </citation>
    <scope>NUCLEOTIDE SEQUENCE [LARGE SCALE GENOMIC DNA]</scope>
    <source>
        <strain evidence="2 3">TWF481</strain>
    </source>
</reference>
<dbReference type="PANTHER" id="PTHR11440">
    <property type="entry name" value="LECITHIN-CHOLESTEROL ACYLTRANSFERASE-RELATED"/>
    <property type="match status" value="1"/>
</dbReference>
<name>A0AAV9VV97_9PEZI</name>
<evidence type="ECO:0000313" key="3">
    <source>
        <dbReference type="Proteomes" id="UP001370758"/>
    </source>
</evidence>